<protein>
    <submittedName>
        <fullName evidence="1">Uncharacterized protein</fullName>
    </submittedName>
</protein>
<comment type="caution">
    <text evidence="1">The sequence shown here is derived from an EMBL/GenBank/DDBJ whole genome shotgun (WGS) entry which is preliminary data.</text>
</comment>
<reference evidence="1 2" key="1">
    <citation type="journal article" date="2021" name="Front. Genet.">
        <title>Chromosome-Level Genome Assembly Reveals Significant Gene Expansion in the Toll and IMD Signaling Pathways of Dendrolimus kikuchii.</title>
        <authorList>
            <person name="Zhou J."/>
            <person name="Wu P."/>
            <person name="Xiong Z."/>
            <person name="Liu N."/>
            <person name="Zhao N."/>
            <person name="Ji M."/>
            <person name="Qiu Y."/>
            <person name="Yang B."/>
        </authorList>
    </citation>
    <scope>NUCLEOTIDE SEQUENCE [LARGE SCALE GENOMIC DNA]</scope>
    <source>
        <strain evidence="1">Ann1</strain>
    </source>
</reference>
<organism evidence="1 2">
    <name type="scientific">Dendrolimus kikuchii</name>
    <dbReference type="NCBI Taxonomy" id="765133"/>
    <lineage>
        <taxon>Eukaryota</taxon>
        <taxon>Metazoa</taxon>
        <taxon>Ecdysozoa</taxon>
        <taxon>Arthropoda</taxon>
        <taxon>Hexapoda</taxon>
        <taxon>Insecta</taxon>
        <taxon>Pterygota</taxon>
        <taxon>Neoptera</taxon>
        <taxon>Endopterygota</taxon>
        <taxon>Lepidoptera</taxon>
        <taxon>Glossata</taxon>
        <taxon>Ditrysia</taxon>
        <taxon>Bombycoidea</taxon>
        <taxon>Lasiocampidae</taxon>
        <taxon>Dendrolimus</taxon>
    </lineage>
</organism>
<evidence type="ECO:0000313" key="1">
    <source>
        <dbReference type="EMBL" id="KAJ0169766.1"/>
    </source>
</evidence>
<dbReference type="Proteomes" id="UP000824533">
    <property type="component" value="Linkage Group LG29"/>
</dbReference>
<keyword evidence="2" id="KW-1185">Reference proteome</keyword>
<proteinExistence type="predicted"/>
<sequence length="171" mass="19429">MNATCCRAICGRIEAHISSLPPPFRLHRPMLARAASMEARTPARAPAFCVSWCATTPTPEFMNAITGKLECGQPSLLCKQSMFARWQYLVKRLPHLPEETHEETTIAEAPSYSENMLYNEAKQLCPVYQTAKERLLEAFEKGKLGRWIKKPLEQDQFVCELTDPDPKLLFT</sequence>
<name>A0ACC1CDZ4_9NEOP</name>
<dbReference type="EMBL" id="CM034415">
    <property type="protein sequence ID" value="KAJ0169766.1"/>
    <property type="molecule type" value="Genomic_DNA"/>
</dbReference>
<accession>A0ACC1CDZ4</accession>
<gene>
    <name evidence="1" type="ORF">K1T71_014372</name>
</gene>
<evidence type="ECO:0000313" key="2">
    <source>
        <dbReference type="Proteomes" id="UP000824533"/>
    </source>
</evidence>